<dbReference type="EMBL" id="JAPDMQ010000072">
    <property type="protein sequence ID" value="KAK0536715.1"/>
    <property type="molecule type" value="Genomic_DNA"/>
</dbReference>
<evidence type="ECO:0000313" key="3">
    <source>
        <dbReference type="Proteomes" id="UP001176521"/>
    </source>
</evidence>
<evidence type="ECO:0000313" key="2">
    <source>
        <dbReference type="EMBL" id="KAK0536715.1"/>
    </source>
</evidence>
<proteinExistence type="predicted"/>
<comment type="caution">
    <text evidence="2">The sequence shown here is derived from an EMBL/GenBank/DDBJ whole genome shotgun (WGS) entry which is preliminary data.</text>
</comment>
<name>A0AAN6GJ27_9BASI</name>
<gene>
    <name evidence="2" type="ORF">OC842_001899</name>
</gene>
<accession>A0AAN6GJ27</accession>
<protein>
    <submittedName>
        <fullName evidence="2">Uncharacterized protein</fullName>
    </submittedName>
</protein>
<keyword evidence="3" id="KW-1185">Reference proteome</keyword>
<feature type="region of interest" description="Disordered" evidence="1">
    <location>
        <begin position="1"/>
        <end position="35"/>
    </location>
</feature>
<feature type="compositionally biased region" description="Polar residues" evidence="1">
    <location>
        <begin position="23"/>
        <end position="35"/>
    </location>
</feature>
<dbReference type="Proteomes" id="UP001176521">
    <property type="component" value="Unassembled WGS sequence"/>
</dbReference>
<dbReference type="AlphaFoldDB" id="A0AAN6GJ27"/>
<reference evidence="2" key="1">
    <citation type="journal article" date="2023" name="PhytoFront">
        <title>Draft Genome Resources of Seven Strains of Tilletia horrida, Causal Agent of Kernel Smut of Rice.</title>
        <authorList>
            <person name="Khanal S."/>
            <person name="Antony Babu S."/>
            <person name="Zhou X.G."/>
        </authorList>
    </citation>
    <scope>NUCLEOTIDE SEQUENCE</scope>
    <source>
        <strain evidence="2">TX3</strain>
    </source>
</reference>
<evidence type="ECO:0000256" key="1">
    <source>
        <dbReference type="SAM" id="MobiDB-lite"/>
    </source>
</evidence>
<organism evidence="2 3">
    <name type="scientific">Tilletia horrida</name>
    <dbReference type="NCBI Taxonomy" id="155126"/>
    <lineage>
        <taxon>Eukaryota</taxon>
        <taxon>Fungi</taxon>
        <taxon>Dikarya</taxon>
        <taxon>Basidiomycota</taxon>
        <taxon>Ustilaginomycotina</taxon>
        <taxon>Exobasidiomycetes</taxon>
        <taxon>Tilletiales</taxon>
        <taxon>Tilletiaceae</taxon>
        <taxon>Tilletia</taxon>
    </lineage>
</organism>
<sequence length="174" mass="19071">MITVQVSIDRDLPRGARSAEAGASQSSSLNQDSTIQAWPRPNGQLILRASQPAAAQASGIFSTPSRVAPVGRRPLVFVAPSSRSNKHNLTTHARLSAQGQRSYTHSPSSRRIGRYRSSRYLTELPMMSKLRSRQHKVALLLGLAAALYAARYVDKKRGHAIPGRGLTKVTNWFQ</sequence>